<dbReference type="PROSITE" id="PS51671">
    <property type="entry name" value="ACT"/>
    <property type="match status" value="1"/>
</dbReference>
<dbReference type="CDD" id="cd04905">
    <property type="entry name" value="ACT_CM-PDT"/>
    <property type="match status" value="1"/>
</dbReference>
<evidence type="ECO:0000256" key="6">
    <source>
        <dbReference type="ARBA" id="ARBA00023239"/>
    </source>
</evidence>
<accession>A0A7I9VPP4</accession>
<dbReference type="NCBIfam" id="NF008865">
    <property type="entry name" value="PRK11898.1"/>
    <property type="match status" value="1"/>
</dbReference>
<dbReference type="SUPFAM" id="SSF53850">
    <property type="entry name" value="Periplasmic binding protein-like II"/>
    <property type="match status" value="1"/>
</dbReference>
<proteinExistence type="predicted"/>
<dbReference type="GO" id="GO:0005737">
    <property type="term" value="C:cytoplasm"/>
    <property type="evidence" value="ECO:0007669"/>
    <property type="project" value="TreeGrafter"/>
</dbReference>
<evidence type="ECO:0000259" key="10">
    <source>
        <dbReference type="PROSITE" id="PS51671"/>
    </source>
</evidence>
<feature type="domain" description="ACT" evidence="10">
    <location>
        <begin position="193"/>
        <end position="270"/>
    </location>
</feature>
<feature type="domain" description="Prephenate dehydratase" evidence="9">
    <location>
        <begin position="2"/>
        <end position="180"/>
    </location>
</feature>
<dbReference type="Pfam" id="PF00800">
    <property type="entry name" value="PDT"/>
    <property type="match status" value="1"/>
</dbReference>
<organism evidence="11 12">
    <name type="scientific">Anaeromyxobacter diazotrophicus</name>
    <dbReference type="NCBI Taxonomy" id="2590199"/>
    <lineage>
        <taxon>Bacteria</taxon>
        <taxon>Pseudomonadati</taxon>
        <taxon>Myxococcota</taxon>
        <taxon>Myxococcia</taxon>
        <taxon>Myxococcales</taxon>
        <taxon>Cystobacterineae</taxon>
        <taxon>Anaeromyxobacteraceae</taxon>
        <taxon>Anaeromyxobacter</taxon>
    </lineage>
</organism>
<protein>
    <recommendedName>
        <fullName evidence="2 8">Prephenate dehydratase</fullName>
        <shortName evidence="8">PDT</shortName>
        <ecNumber evidence="2 8">4.2.1.51</ecNumber>
    </recommendedName>
</protein>
<dbReference type="InterPro" id="IPR045865">
    <property type="entry name" value="ACT-like_dom_sf"/>
</dbReference>
<dbReference type="PANTHER" id="PTHR21022">
    <property type="entry name" value="PREPHENATE DEHYDRATASE P PROTEIN"/>
    <property type="match status" value="1"/>
</dbReference>
<dbReference type="Gene3D" id="3.40.190.10">
    <property type="entry name" value="Periplasmic binding protein-like II"/>
    <property type="match status" value="2"/>
</dbReference>
<dbReference type="PROSITE" id="PS00857">
    <property type="entry name" value="PREPHENATE_DEHYDR_1"/>
    <property type="match status" value="1"/>
</dbReference>
<evidence type="ECO:0000256" key="3">
    <source>
        <dbReference type="ARBA" id="ARBA00022605"/>
    </source>
</evidence>
<dbReference type="PANTHER" id="PTHR21022:SF19">
    <property type="entry name" value="PREPHENATE DEHYDRATASE-RELATED"/>
    <property type="match status" value="1"/>
</dbReference>
<keyword evidence="4 8" id="KW-0057">Aromatic amino acid biosynthesis</keyword>
<dbReference type="PROSITE" id="PS51171">
    <property type="entry name" value="PREPHENATE_DEHYDR_3"/>
    <property type="match status" value="1"/>
</dbReference>
<dbReference type="FunFam" id="3.30.70.260:FF:000012">
    <property type="entry name" value="Prephenate dehydratase"/>
    <property type="match status" value="1"/>
</dbReference>
<evidence type="ECO:0000259" key="9">
    <source>
        <dbReference type="PROSITE" id="PS51171"/>
    </source>
</evidence>
<evidence type="ECO:0000256" key="8">
    <source>
        <dbReference type="RuleBase" id="RU361254"/>
    </source>
</evidence>
<evidence type="ECO:0000313" key="11">
    <source>
        <dbReference type="EMBL" id="GEJ58383.1"/>
    </source>
</evidence>
<evidence type="ECO:0000256" key="4">
    <source>
        <dbReference type="ARBA" id="ARBA00023141"/>
    </source>
</evidence>
<evidence type="ECO:0000256" key="1">
    <source>
        <dbReference type="ARBA" id="ARBA00004741"/>
    </source>
</evidence>
<evidence type="ECO:0000256" key="7">
    <source>
        <dbReference type="ARBA" id="ARBA00047848"/>
    </source>
</evidence>
<comment type="catalytic activity">
    <reaction evidence="7 8">
        <text>prephenate + H(+) = 3-phenylpyruvate + CO2 + H2O</text>
        <dbReference type="Rhea" id="RHEA:21648"/>
        <dbReference type="ChEBI" id="CHEBI:15377"/>
        <dbReference type="ChEBI" id="CHEBI:15378"/>
        <dbReference type="ChEBI" id="CHEBI:16526"/>
        <dbReference type="ChEBI" id="CHEBI:18005"/>
        <dbReference type="ChEBI" id="CHEBI:29934"/>
        <dbReference type="EC" id="4.2.1.51"/>
    </reaction>
</comment>
<reference evidence="12" key="1">
    <citation type="journal article" date="2020" name="Appl. Environ. Microbiol.">
        <title>Diazotrophic Anaeromyxobacter Isolates from Soils.</title>
        <authorList>
            <person name="Masuda Y."/>
            <person name="Yamanaka H."/>
            <person name="Xu Z.X."/>
            <person name="Shiratori Y."/>
            <person name="Aono T."/>
            <person name="Amachi S."/>
            <person name="Senoo K."/>
            <person name="Itoh H."/>
        </authorList>
    </citation>
    <scope>NUCLEOTIDE SEQUENCE [LARGE SCALE GENOMIC DNA]</scope>
    <source>
        <strain evidence="12">R267</strain>
    </source>
</reference>
<dbReference type="AlphaFoldDB" id="A0A7I9VPP4"/>
<dbReference type="PROSITE" id="PS00858">
    <property type="entry name" value="PREPHENATE_DEHYDR_2"/>
    <property type="match status" value="1"/>
</dbReference>
<name>A0A7I9VPP4_9BACT</name>
<dbReference type="Gene3D" id="3.30.70.260">
    <property type="match status" value="1"/>
</dbReference>
<dbReference type="EC" id="4.2.1.51" evidence="2 8"/>
<comment type="pathway">
    <text evidence="1 8">Amino-acid biosynthesis; L-phenylalanine biosynthesis; phenylpyruvate from prephenate: step 1/1.</text>
</comment>
<evidence type="ECO:0000256" key="5">
    <source>
        <dbReference type="ARBA" id="ARBA00023222"/>
    </source>
</evidence>
<sequence>MRVGYLGPPGTFSEEALSRCDLAGGAERRDYPSIADTFEAVAKGEVDCGLLPIENSLEGSVSATLDLLVHRPGLRIRREVLLPIRQNLLARPGVAFGDVKRVLSIPIAAAQCQAFLRARLPGVPLEPALSTAEAARLAAERPDAAAVASRAAAERYGLALLAEDIQDGEGNTTRFVLVAREDERPTGRDRTSIAFTLDRDRPGGLYDVLGVFAQRHINLSKIESRPSKQALGHYVFFIDFEGHRSEAAGAEAIAGVLERVHALHLLGSYPRG</sequence>
<dbReference type="EMBL" id="BJTG01000007">
    <property type="protein sequence ID" value="GEJ58383.1"/>
    <property type="molecule type" value="Genomic_DNA"/>
</dbReference>
<dbReference type="CDD" id="cd13633">
    <property type="entry name" value="PBP2_Sa-PDT_like"/>
    <property type="match status" value="1"/>
</dbReference>
<dbReference type="SUPFAM" id="SSF55021">
    <property type="entry name" value="ACT-like"/>
    <property type="match status" value="1"/>
</dbReference>
<dbReference type="InterPro" id="IPR002912">
    <property type="entry name" value="ACT_dom"/>
</dbReference>
<dbReference type="Pfam" id="PF01842">
    <property type="entry name" value="ACT"/>
    <property type="match status" value="1"/>
</dbReference>
<gene>
    <name evidence="8" type="primary">pheA</name>
    <name evidence="11" type="ORF">AMYX_31240</name>
</gene>
<dbReference type="UniPathway" id="UPA00121">
    <property type="reaction ID" value="UER00345"/>
</dbReference>
<dbReference type="GO" id="GO:0009094">
    <property type="term" value="P:L-phenylalanine biosynthetic process"/>
    <property type="evidence" value="ECO:0007669"/>
    <property type="project" value="UniProtKB-UniPathway"/>
</dbReference>
<dbReference type="Proteomes" id="UP000503640">
    <property type="component" value="Unassembled WGS sequence"/>
</dbReference>
<keyword evidence="5 8" id="KW-0584">Phenylalanine biosynthesis</keyword>
<dbReference type="RefSeq" id="WP_176066870.1">
    <property type="nucleotide sequence ID" value="NZ_BJTG01000007.1"/>
</dbReference>
<evidence type="ECO:0000256" key="2">
    <source>
        <dbReference type="ARBA" id="ARBA00013147"/>
    </source>
</evidence>
<dbReference type="GO" id="GO:0004664">
    <property type="term" value="F:prephenate dehydratase activity"/>
    <property type="evidence" value="ECO:0007669"/>
    <property type="project" value="UniProtKB-UniRule"/>
</dbReference>
<keyword evidence="12" id="KW-1185">Reference proteome</keyword>
<dbReference type="InterPro" id="IPR001086">
    <property type="entry name" value="Preph_deHydtase"/>
</dbReference>
<keyword evidence="3 8" id="KW-0028">Amino-acid biosynthesis</keyword>
<comment type="caution">
    <text evidence="11">The sequence shown here is derived from an EMBL/GenBank/DDBJ whole genome shotgun (WGS) entry which is preliminary data.</text>
</comment>
<evidence type="ECO:0000313" key="12">
    <source>
        <dbReference type="Proteomes" id="UP000503640"/>
    </source>
</evidence>
<dbReference type="InterPro" id="IPR018528">
    <property type="entry name" value="Preph_deHydtase_CS"/>
</dbReference>
<keyword evidence="6 8" id="KW-0456">Lyase</keyword>